<feature type="region of interest" description="Disordered" evidence="1">
    <location>
        <begin position="742"/>
        <end position="792"/>
    </location>
</feature>
<keyword evidence="3" id="KW-0732">Signal</keyword>
<keyword evidence="5" id="KW-1185">Reference proteome</keyword>
<name>A0A2C6LBL7_9APIC</name>
<gene>
    <name evidence="4" type="ORF">CSUI_000625</name>
</gene>
<feature type="compositionally biased region" description="Acidic residues" evidence="1">
    <location>
        <begin position="751"/>
        <end position="766"/>
    </location>
</feature>
<feature type="transmembrane region" description="Helical" evidence="2">
    <location>
        <begin position="1075"/>
        <end position="1095"/>
    </location>
</feature>
<feature type="compositionally biased region" description="Gly residues" evidence="1">
    <location>
        <begin position="546"/>
        <end position="571"/>
    </location>
</feature>
<feature type="signal peptide" evidence="3">
    <location>
        <begin position="1"/>
        <end position="29"/>
    </location>
</feature>
<feature type="region of interest" description="Disordered" evidence="1">
    <location>
        <begin position="541"/>
        <end position="668"/>
    </location>
</feature>
<reference evidence="4 5" key="1">
    <citation type="journal article" date="2017" name="Int. J. Parasitol.">
        <title>The genome of the protozoan parasite Cystoisospora suis and a reverse vaccinology approach to identify vaccine candidates.</title>
        <authorList>
            <person name="Palmieri N."/>
            <person name="Shrestha A."/>
            <person name="Ruttkowski B."/>
            <person name="Beck T."/>
            <person name="Vogl C."/>
            <person name="Tomley F."/>
            <person name="Blake D.P."/>
            <person name="Joachim A."/>
        </authorList>
    </citation>
    <scope>NUCLEOTIDE SEQUENCE [LARGE SCALE GENOMIC DNA]</scope>
    <source>
        <strain evidence="4 5">Wien I</strain>
    </source>
</reference>
<comment type="caution">
    <text evidence="4">The sequence shown here is derived from an EMBL/GenBank/DDBJ whole genome shotgun (WGS) entry which is preliminary data.</text>
</comment>
<dbReference type="GeneID" id="94424069"/>
<dbReference type="Proteomes" id="UP000221165">
    <property type="component" value="Unassembled WGS sequence"/>
</dbReference>
<keyword evidence="2" id="KW-0472">Membrane</keyword>
<organism evidence="4 5">
    <name type="scientific">Cystoisospora suis</name>
    <dbReference type="NCBI Taxonomy" id="483139"/>
    <lineage>
        <taxon>Eukaryota</taxon>
        <taxon>Sar</taxon>
        <taxon>Alveolata</taxon>
        <taxon>Apicomplexa</taxon>
        <taxon>Conoidasida</taxon>
        <taxon>Coccidia</taxon>
        <taxon>Eucoccidiorida</taxon>
        <taxon>Eimeriorina</taxon>
        <taxon>Sarcocystidae</taxon>
        <taxon>Cystoisospora</taxon>
    </lineage>
</organism>
<feature type="compositionally biased region" description="Acidic residues" evidence="1">
    <location>
        <begin position="363"/>
        <end position="380"/>
    </location>
</feature>
<feature type="compositionally biased region" description="Polar residues" evidence="1">
    <location>
        <begin position="131"/>
        <end position="147"/>
    </location>
</feature>
<accession>A0A2C6LBL7</accession>
<dbReference type="OrthoDB" id="10411001at2759"/>
<feature type="compositionally biased region" description="Low complexity" evidence="1">
    <location>
        <begin position="401"/>
        <end position="410"/>
    </location>
</feature>
<dbReference type="VEuPathDB" id="ToxoDB:CSUI_000625"/>
<feature type="region of interest" description="Disordered" evidence="1">
    <location>
        <begin position="450"/>
        <end position="476"/>
    </location>
</feature>
<feature type="chain" id="PRO_5012293400" evidence="3">
    <location>
        <begin position="30"/>
        <end position="1117"/>
    </location>
</feature>
<feature type="compositionally biased region" description="Basic and acidic residues" evidence="1">
    <location>
        <begin position="652"/>
        <end position="668"/>
    </location>
</feature>
<dbReference type="AlphaFoldDB" id="A0A2C6LBL7"/>
<evidence type="ECO:0000313" key="4">
    <source>
        <dbReference type="EMBL" id="PHJ25517.1"/>
    </source>
</evidence>
<protein>
    <submittedName>
        <fullName evidence="4">Transmembrane protein</fullName>
    </submittedName>
</protein>
<keyword evidence="2" id="KW-1133">Transmembrane helix</keyword>
<feature type="compositionally biased region" description="Gly residues" evidence="1">
    <location>
        <begin position="347"/>
        <end position="362"/>
    </location>
</feature>
<keyword evidence="2 4" id="KW-0812">Transmembrane</keyword>
<feature type="region of interest" description="Disordered" evidence="1">
    <location>
        <begin position="114"/>
        <end position="186"/>
    </location>
</feature>
<feature type="region of interest" description="Disordered" evidence="1">
    <location>
        <begin position="335"/>
        <end position="380"/>
    </location>
</feature>
<dbReference type="RefSeq" id="XP_067927163.1">
    <property type="nucleotide sequence ID" value="XM_068060858.1"/>
</dbReference>
<feature type="compositionally biased region" description="Acidic residues" evidence="1">
    <location>
        <begin position="572"/>
        <end position="581"/>
    </location>
</feature>
<evidence type="ECO:0000256" key="3">
    <source>
        <dbReference type="SAM" id="SignalP"/>
    </source>
</evidence>
<feature type="region of interest" description="Disordered" evidence="1">
    <location>
        <begin position="692"/>
        <end position="725"/>
    </location>
</feature>
<proteinExistence type="predicted"/>
<evidence type="ECO:0000313" key="5">
    <source>
        <dbReference type="Proteomes" id="UP000221165"/>
    </source>
</evidence>
<evidence type="ECO:0000256" key="2">
    <source>
        <dbReference type="SAM" id="Phobius"/>
    </source>
</evidence>
<evidence type="ECO:0000256" key="1">
    <source>
        <dbReference type="SAM" id="MobiDB-lite"/>
    </source>
</evidence>
<feature type="region of interest" description="Disordered" evidence="1">
    <location>
        <begin position="401"/>
        <end position="421"/>
    </location>
</feature>
<feature type="compositionally biased region" description="Gly residues" evidence="1">
    <location>
        <begin position="767"/>
        <end position="784"/>
    </location>
</feature>
<feature type="compositionally biased region" description="Acidic residues" evidence="1">
    <location>
        <begin position="706"/>
        <end position="719"/>
    </location>
</feature>
<sequence length="1117" mass="119170">MTLPQSLNGAPKWRFFCSLFLYLPFLSSGDLPYSCLVWAPSDSLSRCRAGATLLLSHLLPRVPGDLSPGVFSQDASPFLSFLVKASAESLEVNTSTSIPPSSWRKSRIKTTVFGEGNGSAEKTGSREHQKQVSFDSPCTSQSNSDHGSSPFLGGPLIEGHRSSAKSAASSYPQGRETTRGSSFQAPVSSTYSLPSSLFASSFGQSLLSPTVSLGSSGSDGFSKTEPCPFSSPARPLSFLMETDQQKAGGVPRACSYARCASGQYTPRHAHDIQQCYTFSTCSRCPRHAESHGDICSQVEERSGMLLLLRSTITSMQAPVEVFHFKPLTAEELQNLKRGKTVPSPQVEGGGPGGGVAPGGGEEGSVDEGEEGGWNDWDEGGGESYLELGKSSFLLSSSHSSALPSPLSTSLGDEAASSSPRVSLLEESAAWDQDEYGYDMDENVSYNRDAMVGRYGSPGRGKSSSQQGAGAGGSSAAGKNKGMFLRFDERKVYRISPTSPLADIGRCATNSKNYMQLLVTIAFQPRRFSMSLSESRRLLGFKPRAVGGSGRGGGGEGGGSRGGGGSGASGYGGEEDYEDDNDASYQGGGGFLEENFKKTSDGNNSLSGRRRSLQKESDKKKEGKKRGGVFFSLNGPLKRGEEGSFIRGGSSYLREKNSGRPIEKHHQEGGEIALDDSAVSSYIQIGDRNQIGRGEESLSGFSFLQGDYEDDYGDEDDDEEGGRGIKAKMKGFFGGVKRVFSRKKSAGKPEDEFPPEEGEDYGEEGMGEEGGGPRKGGGYGPSSGGGKKKGPGFFRRLFKRKSKAERMEAKQTKQAKKLIQRTPKLNIQVTFDSPAVKGCRKPVDWTGYLDVNSIFHVSFFIRARQAEVGKQLAAFINSSLTLSLECMDKEGCTMNETPHSCAMVSCVKAKQGSAEALQAGKQAAAQSADLHLKEAAEKSALLFSDEERARRAAEYAKALEEKHAEAHAGHKLTTAEQELLLQQQLAALQGAPHGGMQAKLLEAMMGGAAGGAQSRLGMEMKHAGEEGFSPGAGAAFGNMPMEDATGASSEAVRAAMERMLMHGGDEPARKGISTGAIVALVFLGLLATALVGMIAWKYIDKNRLRGWQFRGRMPFTRR</sequence>
<dbReference type="EMBL" id="MIGC01000243">
    <property type="protein sequence ID" value="PHJ25517.1"/>
    <property type="molecule type" value="Genomic_DNA"/>
</dbReference>